<evidence type="ECO:0000256" key="1">
    <source>
        <dbReference type="ARBA" id="ARBA00004571"/>
    </source>
</evidence>
<evidence type="ECO:0000256" key="2">
    <source>
        <dbReference type="ARBA" id="ARBA00009810"/>
    </source>
</evidence>
<dbReference type="InterPro" id="IPR012910">
    <property type="entry name" value="Plug_dom"/>
</dbReference>
<dbReference type="OrthoDB" id="5332150at2"/>
<feature type="chain" id="PRO_5003302130" evidence="12">
    <location>
        <begin position="35"/>
        <end position="736"/>
    </location>
</feature>
<dbReference type="GO" id="GO:0015344">
    <property type="term" value="F:siderophore uptake transmembrane transporter activity"/>
    <property type="evidence" value="ECO:0007669"/>
    <property type="project" value="TreeGrafter"/>
</dbReference>
<dbReference type="GO" id="GO:0044718">
    <property type="term" value="P:siderophore transmembrane transport"/>
    <property type="evidence" value="ECO:0007669"/>
    <property type="project" value="TreeGrafter"/>
</dbReference>
<evidence type="ECO:0000259" key="13">
    <source>
        <dbReference type="Pfam" id="PF00593"/>
    </source>
</evidence>
<keyword evidence="16" id="KW-1185">Reference proteome</keyword>
<dbReference type="InterPro" id="IPR036942">
    <property type="entry name" value="Beta-barrel_TonB_sf"/>
</dbReference>
<evidence type="ECO:0000256" key="4">
    <source>
        <dbReference type="ARBA" id="ARBA00022452"/>
    </source>
</evidence>
<dbReference type="GO" id="GO:0009279">
    <property type="term" value="C:cell outer membrane"/>
    <property type="evidence" value="ECO:0007669"/>
    <property type="project" value="UniProtKB-SubCell"/>
</dbReference>
<gene>
    <name evidence="15" type="ORF">HGR_14064</name>
</gene>
<organism evidence="15 16">
    <name type="scientific">Hylemonella gracilis ATCC 19624</name>
    <dbReference type="NCBI Taxonomy" id="887062"/>
    <lineage>
        <taxon>Bacteria</taxon>
        <taxon>Pseudomonadati</taxon>
        <taxon>Pseudomonadota</taxon>
        <taxon>Betaproteobacteria</taxon>
        <taxon>Burkholderiales</taxon>
        <taxon>Comamonadaceae</taxon>
        <taxon>Hylemonella</taxon>
    </lineage>
</organism>
<sequence length="736" mass="80195">MKSPKSQNLSSFKKRKLTPVLSAVLLVSGGAALAQSTPQGEAARDLPAVRVVAQEIKPPFESSLTGDALDARRFGRNDTASLLEGTPGLSFYFGGGVSSLPVINGLGDDRLKITVDGMSITSACPNHMNPALSYLDPAALGALNVYAGIVPVSQGGDSIGGAIAATSRPPVFAEPGQGVLTTGSFSAFARSNGDAKGVSLQTSVATENFSLGYTGNTAESDNYEDGKGKEVGASRYKVRNNELDFAARSGTDLYTLSVGWQDIPVQGFPNQAMDMTANNSLSINAAYKGQFDWGALETRAYRQHVEHKMDILREKGGEMPMDTDAVDLGYSIVATLPWSEGNTVRLGHEFHRYTLDDWWPPLNDSFMGPHDFWNIRDGKRDRLAVFAELDSKLSEKLSTLVGLRLEQVRMDTGDVQGYHTAADGSYNSGADSYADSTYKTDADEFNAKNHKRKDLNWDLTAAARYVQSEAATYDVGVSRKTRSPNLHERYTWSNEAMMAGLMNNWFGDLNSYVGDLDLKPEVAYTVKAGADWHDAARRDWQLALSPFYTYVKDYINVEANTDANPYNMSMLTGRQSLRFINEDAVLYGLDLSASKYLGRAGGDWTTRASLSYVRGKTTDGDNLYNIMPLNSRLALDHALGAWTQTLEAVLVDAKDRVSEVRAEQETDGYGLLNYRTRYKLTKAVRVDAGVDNLLNKQYDLPLGGLEYASADMMAGVAPVPVRAMGRSVNVGVTVDF</sequence>
<evidence type="ECO:0000313" key="15">
    <source>
        <dbReference type="EMBL" id="EGI75881.1"/>
    </source>
</evidence>
<dbReference type="STRING" id="887062.HGR_14064"/>
<dbReference type="Pfam" id="PF00593">
    <property type="entry name" value="TonB_dep_Rec_b-barrel"/>
    <property type="match status" value="1"/>
</dbReference>
<keyword evidence="8 15" id="KW-0675">Receptor</keyword>
<evidence type="ECO:0000256" key="5">
    <source>
        <dbReference type="ARBA" id="ARBA00022692"/>
    </source>
</evidence>
<evidence type="ECO:0000313" key="16">
    <source>
        <dbReference type="Proteomes" id="UP000016368"/>
    </source>
</evidence>
<keyword evidence="5 10" id="KW-0812">Transmembrane</keyword>
<keyword evidence="12" id="KW-0732">Signal</keyword>
<dbReference type="InterPro" id="IPR000531">
    <property type="entry name" value="Beta-barrel_TonB"/>
</dbReference>
<evidence type="ECO:0000256" key="6">
    <source>
        <dbReference type="ARBA" id="ARBA00023077"/>
    </source>
</evidence>
<dbReference type="AlphaFoldDB" id="F3KWH4"/>
<protein>
    <submittedName>
        <fullName evidence="15">TonB-dependent receptor</fullName>
    </submittedName>
</protein>
<dbReference type="eggNOG" id="COG4771">
    <property type="taxonomic scope" value="Bacteria"/>
</dbReference>
<evidence type="ECO:0000256" key="10">
    <source>
        <dbReference type="PROSITE-ProRule" id="PRU01360"/>
    </source>
</evidence>
<dbReference type="Gene3D" id="2.40.170.20">
    <property type="entry name" value="TonB-dependent receptor, beta-barrel domain"/>
    <property type="match status" value="1"/>
</dbReference>
<dbReference type="PANTHER" id="PTHR30069">
    <property type="entry name" value="TONB-DEPENDENT OUTER MEMBRANE RECEPTOR"/>
    <property type="match status" value="1"/>
</dbReference>
<dbReference type="Gene3D" id="2.170.130.10">
    <property type="entry name" value="TonB-dependent receptor, plug domain"/>
    <property type="match status" value="1"/>
</dbReference>
<dbReference type="InterPro" id="IPR037066">
    <property type="entry name" value="Plug_dom_sf"/>
</dbReference>
<proteinExistence type="inferred from homology"/>
<feature type="domain" description="TonB-dependent receptor plug" evidence="14">
    <location>
        <begin position="64"/>
        <end position="162"/>
    </location>
</feature>
<feature type="domain" description="TonB-dependent receptor-like beta-barrel" evidence="13">
    <location>
        <begin position="240"/>
        <end position="693"/>
    </location>
</feature>
<dbReference type="PROSITE" id="PS52016">
    <property type="entry name" value="TONB_DEPENDENT_REC_3"/>
    <property type="match status" value="1"/>
</dbReference>
<dbReference type="EMBL" id="AEGR01000089">
    <property type="protein sequence ID" value="EGI75881.1"/>
    <property type="molecule type" value="Genomic_DNA"/>
</dbReference>
<dbReference type="Proteomes" id="UP000016368">
    <property type="component" value="Unassembled WGS sequence"/>
</dbReference>
<dbReference type="Pfam" id="PF07715">
    <property type="entry name" value="Plug"/>
    <property type="match status" value="1"/>
</dbReference>
<name>F3KWH4_9BURK</name>
<comment type="subcellular location">
    <subcellularLocation>
        <location evidence="1 10">Cell outer membrane</location>
        <topology evidence="1 10">Multi-pass membrane protein</topology>
    </subcellularLocation>
</comment>
<evidence type="ECO:0000256" key="11">
    <source>
        <dbReference type="RuleBase" id="RU003357"/>
    </source>
</evidence>
<accession>F3KWH4</accession>
<comment type="similarity">
    <text evidence="2 10 11">Belongs to the TonB-dependent receptor family.</text>
</comment>
<keyword evidence="4 10" id="KW-1134">Transmembrane beta strand</keyword>
<evidence type="ECO:0000256" key="3">
    <source>
        <dbReference type="ARBA" id="ARBA00022448"/>
    </source>
</evidence>
<evidence type="ECO:0000256" key="9">
    <source>
        <dbReference type="ARBA" id="ARBA00023237"/>
    </source>
</evidence>
<keyword evidence="6 11" id="KW-0798">TonB box</keyword>
<dbReference type="SUPFAM" id="SSF56935">
    <property type="entry name" value="Porins"/>
    <property type="match status" value="1"/>
</dbReference>
<comment type="caution">
    <text evidence="15">The sequence shown here is derived from an EMBL/GenBank/DDBJ whole genome shotgun (WGS) entry which is preliminary data.</text>
</comment>
<reference evidence="15 16" key="1">
    <citation type="journal article" date="2011" name="EMBO J.">
        <title>Structural diversity of bacterial flagellar motors.</title>
        <authorList>
            <person name="Chen S."/>
            <person name="Beeby M."/>
            <person name="Murphy G.E."/>
            <person name="Leadbetter J.R."/>
            <person name="Hendrixson D.R."/>
            <person name="Briegel A."/>
            <person name="Li Z."/>
            <person name="Shi J."/>
            <person name="Tocheva E.I."/>
            <person name="Muller A."/>
            <person name="Dobro M.J."/>
            <person name="Jensen G.J."/>
        </authorList>
    </citation>
    <scope>NUCLEOTIDE SEQUENCE [LARGE SCALE GENOMIC DNA]</scope>
    <source>
        <strain evidence="15 16">ATCC 19624</strain>
    </source>
</reference>
<evidence type="ECO:0000259" key="14">
    <source>
        <dbReference type="Pfam" id="PF07715"/>
    </source>
</evidence>
<keyword evidence="7 10" id="KW-0472">Membrane</keyword>
<evidence type="ECO:0000256" key="8">
    <source>
        <dbReference type="ARBA" id="ARBA00023170"/>
    </source>
</evidence>
<dbReference type="RefSeq" id="WP_006298916.1">
    <property type="nucleotide sequence ID" value="NZ_AEGR01000089.1"/>
</dbReference>
<evidence type="ECO:0000256" key="7">
    <source>
        <dbReference type="ARBA" id="ARBA00023136"/>
    </source>
</evidence>
<dbReference type="InterPro" id="IPR039426">
    <property type="entry name" value="TonB-dep_rcpt-like"/>
</dbReference>
<dbReference type="PANTHER" id="PTHR30069:SF49">
    <property type="entry name" value="OUTER MEMBRANE PROTEIN C"/>
    <property type="match status" value="1"/>
</dbReference>
<keyword evidence="3 10" id="KW-0813">Transport</keyword>
<feature type="signal peptide" evidence="12">
    <location>
        <begin position="1"/>
        <end position="34"/>
    </location>
</feature>
<evidence type="ECO:0000256" key="12">
    <source>
        <dbReference type="SAM" id="SignalP"/>
    </source>
</evidence>
<keyword evidence="9 10" id="KW-0998">Cell outer membrane</keyword>